<gene>
    <name evidence="2" type="ORF">PoB_006680300</name>
</gene>
<feature type="region of interest" description="Disordered" evidence="1">
    <location>
        <begin position="42"/>
        <end position="96"/>
    </location>
</feature>
<dbReference type="EMBL" id="BLXT01007604">
    <property type="protein sequence ID" value="GFO40298.1"/>
    <property type="molecule type" value="Genomic_DNA"/>
</dbReference>
<proteinExistence type="predicted"/>
<dbReference type="AlphaFoldDB" id="A0AAV4D8B2"/>
<name>A0AAV4D8B2_9GAST</name>
<reference evidence="2 3" key="1">
    <citation type="journal article" date="2021" name="Elife">
        <title>Chloroplast acquisition without the gene transfer in kleptoplastic sea slugs, Plakobranchus ocellatus.</title>
        <authorList>
            <person name="Maeda T."/>
            <person name="Takahashi S."/>
            <person name="Yoshida T."/>
            <person name="Shimamura S."/>
            <person name="Takaki Y."/>
            <person name="Nagai Y."/>
            <person name="Toyoda A."/>
            <person name="Suzuki Y."/>
            <person name="Arimoto A."/>
            <person name="Ishii H."/>
            <person name="Satoh N."/>
            <person name="Nishiyama T."/>
            <person name="Hasebe M."/>
            <person name="Maruyama T."/>
            <person name="Minagawa J."/>
            <person name="Obokata J."/>
            <person name="Shigenobu S."/>
        </authorList>
    </citation>
    <scope>NUCLEOTIDE SEQUENCE [LARGE SCALE GENOMIC DNA]</scope>
</reference>
<sequence length="110" mass="11686">MKAPIVLRRKFKSPPPIISKEDEGLHILEEKVQKVFKKIKKGKAAGPADIPSYSDEGISLVPQQGDVRLSGPPSGQGAGGEAQTRDSTSSDRCVHFAETTDDSTVVVGVS</sequence>
<protein>
    <submittedName>
        <fullName evidence="2">Uncharacterized protein</fullName>
    </submittedName>
</protein>
<organism evidence="2 3">
    <name type="scientific">Plakobranchus ocellatus</name>
    <dbReference type="NCBI Taxonomy" id="259542"/>
    <lineage>
        <taxon>Eukaryota</taxon>
        <taxon>Metazoa</taxon>
        <taxon>Spiralia</taxon>
        <taxon>Lophotrochozoa</taxon>
        <taxon>Mollusca</taxon>
        <taxon>Gastropoda</taxon>
        <taxon>Heterobranchia</taxon>
        <taxon>Euthyneura</taxon>
        <taxon>Panpulmonata</taxon>
        <taxon>Sacoglossa</taxon>
        <taxon>Placobranchoidea</taxon>
        <taxon>Plakobranchidae</taxon>
        <taxon>Plakobranchus</taxon>
    </lineage>
</organism>
<evidence type="ECO:0000313" key="2">
    <source>
        <dbReference type="EMBL" id="GFO40298.1"/>
    </source>
</evidence>
<evidence type="ECO:0000256" key="1">
    <source>
        <dbReference type="SAM" id="MobiDB-lite"/>
    </source>
</evidence>
<accession>A0AAV4D8B2</accession>
<comment type="caution">
    <text evidence="2">The sequence shown here is derived from an EMBL/GenBank/DDBJ whole genome shotgun (WGS) entry which is preliminary data.</text>
</comment>
<keyword evidence="3" id="KW-1185">Reference proteome</keyword>
<evidence type="ECO:0000313" key="3">
    <source>
        <dbReference type="Proteomes" id="UP000735302"/>
    </source>
</evidence>
<dbReference type="Proteomes" id="UP000735302">
    <property type="component" value="Unassembled WGS sequence"/>
</dbReference>